<keyword evidence="3" id="KW-1185">Reference proteome</keyword>
<dbReference type="RefSeq" id="WP_386676932.1">
    <property type="nucleotide sequence ID" value="NZ_JBHLTG010000016.1"/>
</dbReference>
<sequence length="109" mass="12005">MGLFSYGVAPVITIEDRLLKHLQAVIVAKLRRRENFAFNWDQEPGVGTDVTHENGSHGSVWISESSSLYFQYDGSPSMALNRAWLEDLMQAANTSTGLRAVPEPAARGV</sequence>
<comment type="caution">
    <text evidence="2">The sequence shown here is derived from an EMBL/GenBank/DDBJ whole genome shotgun (WGS) entry which is preliminary data.</text>
</comment>
<dbReference type="InterPro" id="IPR057204">
    <property type="entry name" value="DUF7882"/>
</dbReference>
<dbReference type="Pfam" id="PF25355">
    <property type="entry name" value="DUF7882"/>
    <property type="match status" value="1"/>
</dbReference>
<reference evidence="2 3" key="1">
    <citation type="submission" date="2024-09" db="EMBL/GenBank/DDBJ databases">
        <authorList>
            <person name="Sun Q."/>
            <person name="Mori K."/>
        </authorList>
    </citation>
    <scope>NUCLEOTIDE SEQUENCE [LARGE SCALE GENOMIC DNA]</scope>
    <source>
        <strain evidence="2 3">KCTC 23076</strain>
    </source>
</reference>
<evidence type="ECO:0000313" key="2">
    <source>
        <dbReference type="EMBL" id="MFC0682688.1"/>
    </source>
</evidence>
<accession>A0ABV6S3J0</accession>
<organism evidence="2 3">
    <name type="scientific">Lysobacter korlensis</name>
    <dbReference type="NCBI Taxonomy" id="553636"/>
    <lineage>
        <taxon>Bacteria</taxon>
        <taxon>Pseudomonadati</taxon>
        <taxon>Pseudomonadota</taxon>
        <taxon>Gammaproteobacteria</taxon>
        <taxon>Lysobacterales</taxon>
        <taxon>Lysobacteraceae</taxon>
        <taxon>Lysobacter</taxon>
    </lineage>
</organism>
<feature type="domain" description="DUF7882" evidence="1">
    <location>
        <begin position="1"/>
        <end position="103"/>
    </location>
</feature>
<gene>
    <name evidence="2" type="ORF">ACFFGH_33070</name>
</gene>
<dbReference type="Proteomes" id="UP001589896">
    <property type="component" value="Unassembled WGS sequence"/>
</dbReference>
<name>A0ABV6S3J0_9GAMM</name>
<proteinExistence type="predicted"/>
<evidence type="ECO:0000313" key="3">
    <source>
        <dbReference type="Proteomes" id="UP001589896"/>
    </source>
</evidence>
<dbReference type="EMBL" id="JBHLTG010000016">
    <property type="protein sequence ID" value="MFC0682688.1"/>
    <property type="molecule type" value="Genomic_DNA"/>
</dbReference>
<protein>
    <recommendedName>
        <fullName evidence="1">DUF7882 domain-containing protein</fullName>
    </recommendedName>
</protein>
<evidence type="ECO:0000259" key="1">
    <source>
        <dbReference type="Pfam" id="PF25355"/>
    </source>
</evidence>